<dbReference type="InterPro" id="IPR050660">
    <property type="entry name" value="NEK_Ser/Thr_kinase"/>
</dbReference>
<dbReference type="SUPFAM" id="SSF56112">
    <property type="entry name" value="Protein kinase-like (PK-like)"/>
    <property type="match status" value="1"/>
</dbReference>
<keyword evidence="3 5" id="KW-0418">Kinase</keyword>
<dbReference type="PANTHER" id="PTHR43671:SF63">
    <property type="entry name" value="SERINE_THREONINE-PROTEIN KINASE NEK6 ISOFORM X1"/>
    <property type="match status" value="1"/>
</dbReference>
<dbReference type="GO" id="GO:0004674">
    <property type="term" value="F:protein serine/threonine kinase activity"/>
    <property type="evidence" value="ECO:0007669"/>
    <property type="project" value="TreeGrafter"/>
</dbReference>
<dbReference type="Proteomes" id="UP000321947">
    <property type="component" value="Unassembled WGS sequence"/>
</dbReference>
<evidence type="ECO:0000313" key="5">
    <source>
        <dbReference type="EMBL" id="TYK29719.1"/>
    </source>
</evidence>
<dbReference type="GO" id="GO:0055028">
    <property type="term" value="C:cortical microtubule"/>
    <property type="evidence" value="ECO:0007669"/>
    <property type="project" value="TreeGrafter"/>
</dbReference>
<dbReference type="GO" id="GO:0007017">
    <property type="term" value="P:microtubule-based process"/>
    <property type="evidence" value="ECO:0007669"/>
    <property type="project" value="TreeGrafter"/>
</dbReference>
<comment type="caution">
    <text evidence="5">The sequence shown here is derived from an EMBL/GenBank/DDBJ whole genome shotgun (WGS) entry which is preliminary data.</text>
</comment>
<dbReference type="Gene3D" id="3.30.200.20">
    <property type="entry name" value="Phosphorylase Kinase, domain 1"/>
    <property type="match status" value="1"/>
</dbReference>
<proteinExistence type="predicted"/>
<evidence type="ECO:0000256" key="1">
    <source>
        <dbReference type="ARBA" id="ARBA00022679"/>
    </source>
</evidence>
<dbReference type="AlphaFoldDB" id="A0A5D3E1T6"/>
<organism evidence="5 6">
    <name type="scientific">Cucumis melo var. makuwa</name>
    <name type="common">Oriental melon</name>
    <dbReference type="NCBI Taxonomy" id="1194695"/>
    <lineage>
        <taxon>Eukaryota</taxon>
        <taxon>Viridiplantae</taxon>
        <taxon>Streptophyta</taxon>
        <taxon>Embryophyta</taxon>
        <taxon>Tracheophyta</taxon>
        <taxon>Spermatophyta</taxon>
        <taxon>Magnoliopsida</taxon>
        <taxon>eudicotyledons</taxon>
        <taxon>Gunneridae</taxon>
        <taxon>Pentapetalae</taxon>
        <taxon>rosids</taxon>
        <taxon>fabids</taxon>
        <taxon>Cucurbitales</taxon>
        <taxon>Cucurbitaceae</taxon>
        <taxon>Benincaseae</taxon>
        <taxon>Cucumis</taxon>
    </lineage>
</organism>
<evidence type="ECO:0000256" key="3">
    <source>
        <dbReference type="ARBA" id="ARBA00022777"/>
    </source>
</evidence>
<reference evidence="5 6" key="1">
    <citation type="submission" date="2019-08" db="EMBL/GenBank/DDBJ databases">
        <title>Draft genome sequences of two oriental melons (Cucumis melo L. var makuwa).</title>
        <authorList>
            <person name="Kwon S.-Y."/>
        </authorList>
    </citation>
    <scope>NUCLEOTIDE SEQUENCE [LARGE SCALE GENOMIC DNA]</scope>
    <source>
        <strain evidence="6">cv. Chang Bougi</strain>
        <tissue evidence="5">Leaf</tissue>
    </source>
</reference>
<dbReference type="GO" id="GO:0005524">
    <property type="term" value="F:ATP binding"/>
    <property type="evidence" value="ECO:0007669"/>
    <property type="project" value="UniProtKB-KW"/>
</dbReference>
<dbReference type="EMBL" id="SSTD01001489">
    <property type="protein sequence ID" value="TYK29719.1"/>
    <property type="molecule type" value="Genomic_DNA"/>
</dbReference>
<keyword evidence="4" id="KW-0067">ATP-binding</keyword>
<evidence type="ECO:0000256" key="2">
    <source>
        <dbReference type="ARBA" id="ARBA00022741"/>
    </source>
</evidence>
<sequence>MMISTDDNEGGVVGEYHGHRYVLKKIRLAKQTEKFKRTAHQEMNLIAKLNNPYIVDYKDSWVDKGDCICIVTGYSEGGDMMLSQVARLSLRLWEKLLAFLNTYQVDEIEDMAIMYAQDSRKPCVLSGLHGDKVTRCIEWFTFELTI</sequence>
<evidence type="ECO:0000256" key="4">
    <source>
        <dbReference type="ARBA" id="ARBA00022840"/>
    </source>
</evidence>
<accession>A0A5D3E1T6</accession>
<dbReference type="InterPro" id="IPR011009">
    <property type="entry name" value="Kinase-like_dom_sf"/>
</dbReference>
<evidence type="ECO:0000313" key="6">
    <source>
        <dbReference type="Proteomes" id="UP000321947"/>
    </source>
</evidence>
<name>A0A5D3E1T6_CUCMM</name>
<gene>
    <name evidence="5" type="ORF">E5676_scaffold3607G00310</name>
</gene>
<protein>
    <submittedName>
        <fullName evidence="5">Serine/threonine-protein kinase Nek6</fullName>
    </submittedName>
</protein>
<keyword evidence="1" id="KW-0808">Transferase</keyword>
<keyword evidence="2" id="KW-0547">Nucleotide-binding</keyword>
<dbReference type="PANTHER" id="PTHR43671">
    <property type="entry name" value="SERINE/THREONINE-PROTEIN KINASE NEK"/>
    <property type="match status" value="1"/>
</dbReference>